<evidence type="ECO:0000313" key="4">
    <source>
        <dbReference type="Proteomes" id="UP000631114"/>
    </source>
</evidence>
<dbReference type="EMBL" id="JADFTS010000005">
    <property type="protein sequence ID" value="KAF9607425.1"/>
    <property type="molecule type" value="Genomic_DNA"/>
</dbReference>
<evidence type="ECO:0000313" key="3">
    <source>
        <dbReference type="EMBL" id="KAF9607425.1"/>
    </source>
</evidence>
<dbReference type="Proteomes" id="UP000631114">
    <property type="component" value="Unassembled WGS sequence"/>
</dbReference>
<protein>
    <submittedName>
        <fullName evidence="3">Uncharacterized protein</fullName>
    </submittedName>
</protein>
<feature type="compositionally biased region" description="Basic and acidic residues" evidence="2">
    <location>
        <begin position="326"/>
        <end position="339"/>
    </location>
</feature>
<comment type="caution">
    <text evidence="3">The sequence shown here is derived from an EMBL/GenBank/DDBJ whole genome shotgun (WGS) entry which is preliminary data.</text>
</comment>
<keyword evidence="1" id="KW-0175">Coiled coil</keyword>
<accession>A0A835HWH8</accession>
<dbReference type="AlphaFoldDB" id="A0A835HWH8"/>
<name>A0A835HWH8_9MAGN</name>
<reference evidence="3 4" key="1">
    <citation type="submission" date="2020-10" db="EMBL/GenBank/DDBJ databases">
        <title>The Coptis chinensis genome and diversification of protoberbering-type alkaloids.</title>
        <authorList>
            <person name="Wang B."/>
            <person name="Shu S."/>
            <person name="Song C."/>
            <person name="Liu Y."/>
        </authorList>
    </citation>
    <scope>NUCLEOTIDE SEQUENCE [LARGE SCALE GENOMIC DNA]</scope>
    <source>
        <strain evidence="3">HL-2020</strain>
        <tissue evidence="3">Leaf</tissue>
    </source>
</reference>
<sequence length="750" mass="80559">MRRLIIADDDDDDWDYGSVDTGFQPKNILFKSETSSGSRDHTNGVSDISGGLDKDVKDGNDVEEMGDGNVVEEKGDGLDENESDGNDEEEADDRLDEDDDSDAEEIDDDCDNEESGGDQKEDEENEVIGGDEEEDEESGFIDNQEELTPDPVTDGNGNGLEEKGDSSDENVSDGNDEKQMGDDLDDDDVSDGLAPIAPVSDGTEATIENTPSVILKNGPVTKDIASAGVDDIDSRASITMDSVPFNDTKHNVMEKHMPRKKRSLRVFLATDGNEDEFVPVRRKCEDLDNASVLDEMMSASVRNNGCNESSEEDVSHGNGAEETVDGSDKDVRCENDVHDFRKKSNGSEQNDVNDGNNTEEMGEEIDTDCDNEEIGGNQAGEDIDFIGKKEDLSPASVSDGLGLIASASAGLAQIAPVSNGLQPIAAFCDGLAQSAPVSDGIVATIEKTTSAAMENEHVTEEVASAVVNDISGPASSILDTVPVNDEVTLMASEVMPLATEAVLITSDSSDANGLVEITMQKAIPVALESVVVTTKTVSTVVISPSFEVTNDTASVVAPKESSTATESHTSVVSNDDLVSVDCVMVPARFANLYHQIFLKHGHLETTEIVNVRSVSHALLVELLRVISALKKVRLSDLTVDVLNDWESGIGLGEAVRFNVGWLREVLNQLKARSKIYETCRGLMASVEERYAERSTEIVTLTARLEKLKGEMDEVGNALEVAKKARNDLTAKINEARGSLSESDQLFCLVI</sequence>
<evidence type="ECO:0000256" key="2">
    <source>
        <dbReference type="SAM" id="MobiDB-lite"/>
    </source>
</evidence>
<keyword evidence="4" id="KW-1185">Reference proteome</keyword>
<feature type="coiled-coil region" evidence="1">
    <location>
        <begin position="697"/>
        <end position="738"/>
    </location>
</feature>
<evidence type="ECO:0000256" key="1">
    <source>
        <dbReference type="SAM" id="Coils"/>
    </source>
</evidence>
<feature type="region of interest" description="Disordered" evidence="2">
    <location>
        <begin position="1"/>
        <end position="218"/>
    </location>
</feature>
<dbReference type="Pfam" id="PF05278">
    <property type="entry name" value="PEARLI-4"/>
    <property type="match status" value="1"/>
</dbReference>
<dbReference type="InterPro" id="IPR007942">
    <property type="entry name" value="PLipase-like"/>
</dbReference>
<proteinExistence type="predicted"/>
<organism evidence="3 4">
    <name type="scientific">Coptis chinensis</name>
    <dbReference type="NCBI Taxonomy" id="261450"/>
    <lineage>
        <taxon>Eukaryota</taxon>
        <taxon>Viridiplantae</taxon>
        <taxon>Streptophyta</taxon>
        <taxon>Embryophyta</taxon>
        <taxon>Tracheophyta</taxon>
        <taxon>Spermatophyta</taxon>
        <taxon>Magnoliopsida</taxon>
        <taxon>Ranunculales</taxon>
        <taxon>Ranunculaceae</taxon>
        <taxon>Coptidoideae</taxon>
        <taxon>Coptis</taxon>
    </lineage>
</organism>
<dbReference type="OrthoDB" id="1933251at2759"/>
<feature type="region of interest" description="Disordered" evidence="2">
    <location>
        <begin position="302"/>
        <end position="363"/>
    </location>
</feature>
<feature type="compositionally biased region" description="Polar residues" evidence="2">
    <location>
        <begin position="346"/>
        <end position="359"/>
    </location>
</feature>
<feature type="compositionally biased region" description="Acidic residues" evidence="2">
    <location>
        <begin position="78"/>
        <end position="148"/>
    </location>
</feature>
<gene>
    <name evidence="3" type="ORF">IFM89_035563</name>
</gene>